<dbReference type="InterPro" id="IPR011050">
    <property type="entry name" value="Pectin_lyase_fold/virulence"/>
</dbReference>
<keyword evidence="10" id="KW-1185">Reference proteome</keyword>
<evidence type="ECO:0000256" key="6">
    <source>
        <dbReference type="ARBA" id="ARBA00042203"/>
    </source>
</evidence>
<sequence>MNHFSLIAFACTWLLQTQVTSSLPTSNLEKRTARTSPPSGCLVVRGSGTQSGEYSTLSAAVTALGSSTANTCIFIYSGTYNEALRIAYGGALTFYGEQKYNTVTITRNESSTEAGNLDDSSAVNVVSSNFRAYNINFSNKHGQGAQAVALTANGDQQGYYACGFYGYQDTLYAKA</sequence>
<proteinExistence type="inferred from homology"/>
<dbReference type="Proteomes" id="UP000249363">
    <property type="component" value="Unassembled WGS sequence"/>
</dbReference>
<dbReference type="UniPathway" id="UPA00545">
    <property type="reaction ID" value="UER00823"/>
</dbReference>
<dbReference type="SUPFAM" id="SSF51126">
    <property type="entry name" value="Pectin lyase-like"/>
    <property type="match status" value="1"/>
</dbReference>
<keyword evidence="7" id="KW-0732">Signal</keyword>
<dbReference type="GeneID" id="63795052"/>
<dbReference type="InterPro" id="IPR000070">
    <property type="entry name" value="Pectinesterase_cat"/>
</dbReference>
<evidence type="ECO:0000256" key="7">
    <source>
        <dbReference type="SAM" id="SignalP"/>
    </source>
</evidence>
<comment type="pathway">
    <text evidence="1">Glycan metabolism; pectin degradation; 2-dehydro-3-deoxy-D-gluconate from pectin: step 1/5.</text>
</comment>
<dbReference type="OrthoDB" id="2019149at2759"/>
<dbReference type="PANTHER" id="PTHR31321:SF57">
    <property type="entry name" value="PECTINESTERASE 53-RELATED"/>
    <property type="match status" value="1"/>
</dbReference>
<evidence type="ECO:0000313" key="10">
    <source>
        <dbReference type="Proteomes" id="UP000249363"/>
    </source>
</evidence>
<protein>
    <recommendedName>
        <fullName evidence="3">pectinesterase</fullName>
        <ecNumber evidence="3">3.1.1.11</ecNumber>
    </recommendedName>
    <alternativeName>
        <fullName evidence="6">Pectin methylesterase A</fullName>
    </alternativeName>
</protein>
<dbReference type="Gene3D" id="2.160.20.10">
    <property type="entry name" value="Single-stranded right-handed beta-helix, Pectin lyase-like"/>
    <property type="match status" value="1"/>
</dbReference>
<dbReference type="AlphaFoldDB" id="A0A364L219"/>
<feature type="domain" description="Pectinesterase catalytic" evidence="8">
    <location>
        <begin position="50"/>
        <end position="174"/>
    </location>
</feature>
<dbReference type="GO" id="GO:0045490">
    <property type="term" value="P:pectin catabolic process"/>
    <property type="evidence" value="ECO:0007669"/>
    <property type="project" value="UniProtKB-UniPathway"/>
</dbReference>
<gene>
    <name evidence="9" type="ORF">BHQ10_005836</name>
</gene>
<feature type="chain" id="PRO_5016702484" description="pectinesterase" evidence="7">
    <location>
        <begin position="23"/>
        <end position="175"/>
    </location>
</feature>
<comment type="caution">
    <text evidence="9">The sequence shown here is derived from an EMBL/GenBank/DDBJ whole genome shotgun (WGS) entry which is preliminary data.</text>
</comment>
<feature type="signal peptide" evidence="7">
    <location>
        <begin position="1"/>
        <end position="22"/>
    </location>
</feature>
<reference evidence="9 10" key="1">
    <citation type="journal article" date="2017" name="Biotechnol. Biofuels">
        <title>Differential beta-glucosidase expression as a function of carbon source availability in Talaromyces amestolkiae: a genomic and proteomic approach.</title>
        <authorList>
            <person name="de Eugenio L.I."/>
            <person name="Mendez-Liter J.A."/>
            <person name="Nieto-Dominguez M."/>
            <person name="Alonso L."/>
            <person name="Gil-Munoz J."/>
            <person name="Barriuso J."/>
            <person name="Prieto A."/>
            <person name="Martinez M.J."/>
        </authorList>
    </citation>
    <scope>NUCLEOTIDE SEQUENCE [LARGE SCALE GENOMIC DNA]</scope>
    <source>
        <strain evidence="9 10">CIB</strain>
    </source>
</reference>
<dbReference type="EMBL" id="MIKG01000010">
    <property type="protein sequence ID" value="RAO69824.1"/>
    <property type="molecule type" value="Genomic_DNA"/>
</dbReference>
<evidence type="ECO:0000256" key="1">
    <source>
        <dbReference type="ARBA" id="ARBA00005184"/>
    </source>
</evidence>
<evidence type="ECO:0000256" key="3">
    <source>
        <dbReference type="ARBA" id="ARBA00013229"/>
    </source>
</evidence>
<comment type="similarity">
    <text evidence="2">Belongs to the pectinesterase family.</text>
</comment>
<evidence type="ECO:0000256" key="4">
    <source>
        <dbReference type="ARBA" id="ARBA00022801"/>
    </source>
</evidence>
<dbReference type="GO" id="GO:0030599">
    <property type="term" value="F:pectinesterase activity"/>
    <property type="evidence" value="ECO:0007669"/>
    <property type="project" value="UniProtKB-EC"/>
</dbReference>
<dbReference type="RefSeq" id="XP_040734340.1">
    <property type="nucleotide sequence ID" value="XM_040878355.1"/>
</dbReference>
<evidence type="ECO:0000256" key="5">
    <source>
        <dbReference type="ARBA" id="ARBA00023085"/>
    </source>
</evidence>
<keyword evidence="4" id="KW-0378">Hydrolase</keyword>
<evidence type="ECO:0000259" key="8">
    <source>
        <dbReference type="Pfam" id="PF01095"/>
    </source>
</evidence>
<dbReference type="EC" id="3.1.1.11" evidence="3"/>
<evidence type="ECO:0000256" key="2">
    <source>
        <dbReference type="ARBA" id="ARBA00008891"/>
    </source>
</evidence>
<organism evidence="9 10">
    <name type="scientific">Talaromyces amestolkiae</name>
    <dbReference type="NCBI Taxonomy" id="1196081"/>
    <lineage>
        <taxon>Eukaryota</taxon>
        <taxon>Fungi</taxon>
        <taxon>Dikarya</taxon>
        <taxon>Ascomycota</taxon>
        <taxon>Pezizomycotina</taxon>
        <taxon>Eurotiomycetes</taxon>
        <taxon>Eurotiomycetidae</taxon>
        <taxon>Eurotiales</taxon>
        <taxon>Trichocomaceae</taxon>
        <taxon>Talaromyces</taxon>
        <taxon>Talaromyces sect. Talaromyces</taxon>
    </lineage>
</organism>
<name>A0A364L219_TALAM</name>
<accession>A0A364L219</accession>
<dbReference type="GO" id="GO:0042545">
    <property type="term" value="P:cell wall modification"/>
    <property type="evidence" value="ECO:0007669"/>
    <property type="project" value="InterPro"/>
</dbReference>
<dbReference type="Pfam" id="PF01095">
    <property type="entry name" value="Pectinesterase"/>
    <property type="match status" value="1"/>
</dbReference>
<dbReference type="InterPro" id="IPR012334">
    <property type="entry name" value="Pectin_lyas_fold"/>
</dbReference>
<keyword evidence="5" id="KW-0063">Aspartyl esterase</keyword>
<dbReference type="PANTHER" id="PTHR31321">
    <property type="entry name" value="ACYL-COA THIOESTER HYDROLASE YBHC-RELATED"/>
    <property type="match status" value="1"/>
</dbReference>
<evidence type="ECO:0000313" key="9">
    <source>
        <dbReference type="EMBL" id="RAO69824.1"/>
    </source>
</evidence>
<dbReference type="STRING" id="1196081.A0A364L219"/>